<dbReference type="Pfam" id="PF00535">
    <property type="entry name" value="Glycos_transf_2"/>
    <property type="match status" value="1"/>
</dbReference>
<dbReference type="CDD" id="cd00761">
    <property type="entry name" value="Glyco_tranf_GTA_type"/>
    <property type="match status" value="1"/>
</dbReference>
<dbReference type="PANTHER" id="PTHR43685">
    <property type="entry name" value="GLYCOSYLTRANSFERASE"/>
    <property type="match status" value="1"/>
</dbReference>
<dbReference type="RefSeq" id="WP_209705165.1">
    <property type="nucleotide sequence ID" value="NZ_JAFIDA010000001.1"/>
</dbReference>
<comment type="caution">
    <text evidence="2">The sequence shown here is derived from an EMBL/GenBank/DDBJ whole genome shotgun (WGS) entry which is preliminary data.</text>
</comment>
<feature type="domain" description="Glycosyltransferase 2-like" evidence="1">
    <location>
        <begin position="10"/>
        <end position="176"/>
    </location>
</feature>
<sequence>MNAELRPTVSVVIPCYNAAATLGLQLEALAAQINPPEFEIIVVDNRSTDDTALVARRWVEALPVLRVVNASELAGASYARNVGAAASNGQFLMFCDADDVVGRHWVQHGHRDFSTADCWTGSAVPISTSEFVCGLPTLWERIGDVEEPENFDFEGNDHDLPILCGGCFGITRELYLEIGGFDQSFGSAGEDNELAWRLRRAGYPLPISRSTKIAYRIDDRLPVLLSKTRAAAIGMVRLSRRYDAKTQYTRLPWIVRNAVGATVAFARGSLRGAAGAALRAAARQRWAASAGAASGLWQFRRSTPAPQLGLGFAEGREQQKAAT</sequence>
<proteinExistence type="predicted"/>
<dbReference type="AlphaFoldDB" id="A0A940T3W5"/>
<keyword evidence="3" id="KW-1185">Reference proteome</keyword>
<reference evidence="2" key="1">
    <citation type="submission" date="2021-02" db="EMBL/GenBank/DDBJ databases">
        <title>Sequencing the genomes of 1000 actinobacteria strains.</title>
        <authorList>
            <person name="Klenk H.-P."/>
        </authorList>
    </citation>
    <scope>NUCLEOTIDE SEQUENCE</scope>
    <source>
        <strain evidence="2">DSM 22850</strain>
    </source>
</reference>
<organism evidence="2 3">
    <name type="scientific">Leucobacter exalbidus</name>
    <dbReference type="NCBI Taxonomy" id="662960"/>
    <lineage>
        <taxon>Bacteria</taxon>
        <taxon>Bacillati</taxon>
        <taxon>Actinomycetota</taxon>
        <taxon>Actinomycetes</taxon>
        <taxon>Micrococcales</taxon>
        <taxon>Microbacteriaceae</taxon>
        <taxon>Leucobacter</taxon>
    </lineage>
</organism>
<dbReference type="InterPro" id="IPR050834">
    <property type="entry name" value="Glycosyltransf_2"/>
</dbReference>
<dbReference type="InterPro" id="IPR029044">
    <property type="entry name" value="Nucleotide-diphossugar_trans"/>
</dbReference>
<gene>
    <name evidence="2" type="ORF">JOF28_001451</name>
</gene>
<evidence type="ECO:0000313" key="3">
    <source>
        <dbReference type="Proteomes" id="UP000675163"/>
    </source>
</evidence>
<dbReference type="Proteomes" id="UP000675163">
    <property type="component" value="Unassembled WGS sequence"/>
</dbReference>
<protein>
    <submittedName>
        <fullName evidence="2">GT2 family glycosyltransferase</fullName>
    </submittedName>
</protein>
<dbReference type="Gene3D" id="3.90.550.10">
    <property type="entry name" value="Spore Coat Polysaccharide Biosynthesis Protein SpsA, Chain A"/>
    <property type="match status" value="1"/>
</dbReference>
<dbReference type="EMBL" id="JAFIDA010000001">
    <property type="protein sequence ID" value="MBP1326219.1"/>
    <property type="molecule type" value="Genomic_DNA"/>
</dbReference>
<dbReference type="InterPro" id="IPR001173">
    <property type="entry name" value="Glyco_trans_2-like"/>
</dbReference>
<evidence type="ECO:0000313" key="2">
    <source>
        <dbReference type="EMBL" id="MBP1326219.1"/>
    </source>
</evidence>
<dbReference type="SUPFAM" id="SSF53448">
    <property type="entry name" value="Nucleotide-diphospho-sugar transferases"/>
    <property type="match status" value="1"/>
</dbReference>
<name>A0A940T3W5_9MICO</name>
<accession>A0A940T3W5</accession>
<evidence type="ECO:0000259" key="1">
    <source>
        <dbReference type="Pfam" id="PF00535"/>
    </source>
</evidence>
<dbReference type="PANTHER" id="PTHR43685:SF2">
    <property type="entry name" value="GLYCOSYLTRANSFERASE 2-LIKE DOMAIN-CONTAINING PROTEIN"/>
    <property type="match status" value="1"/>
</dbReference>